<keyword evidence="6" id="KW-0449">Lipoprotein</keyword>
<keyword evidence="3" id="KW-0732">Signal</keyword>
<comment type="subcellular location">
    <subcellularLocation>
        <location evidence="1">Membrane</location>
        <topology evidence="1">Lipid-anchor</topology>
    </subcellularLocation>
</comment>
<accession>W7CA65</accession>
<evidence type="ECO:0000256" key="2">
    <source>
        <dbReference type="ARBA" id="ARBA00008973"/>
    </source>
</evidence>
<keyword evidence="8" id="KW-1185">Reference proteome</keyword>
<dbReference type="PANTHER" id="PTHR30429">
    <property type="entry name" value="D-METHIONINE-BINDING LIPOPROTEIN METQ"/>
    <property type="match status" value="1"/>
</dbReference>
<proteinExistence type="inferred from homology"/>
<dbReference type="AlphaFoldDB" id="W7CA65"/>
<gene>
    <name evidence="7" type="ORF">PCORN_01635</name>
</gene>
<comment type="caution">
    <text evidence="7">The sequence shown here is derived from an EMBL/GenBank/DDBJ whole genome shotgun (WGS) entry which is preliminary data.</text>
</comment>
<dbReference type="InterPro" id="IPR004872">
    <property type="entry name" value="Lipoprotein_NlpA"/>
</dbReference>
<dbReference type="EMBL" id="AODE01000004">
    <property type="protein sequence ID" value="EUJ32636.1"/>
    <property type="molecule type" value="Genomic_DNA"/>
</dbReference>
<protein>
    <submittedName>
        <fullName evidence="7">ABC transporter substrate-binding protein</fullName>
    </submittedName>
</protein>
<dbReference type="PANTHER" id="PTHR30429:SF0">
    <property type="entry name" value="METHIONINE-BINDING LIPOPROTEIN METQ"/>
    <property type="match status" value="1"/>
</dbReference>
<evidence type="ECO:0000256" key="5">
    <source>
        <dbReference type="ARBA" id="ARBA00023139"/>
    </source>
</evidence>
<evidence type="ECO:0000313" key="7">
    <source>
        <dbReference type="EMBL" id="EUJ32636.1"/>
    </source>
</evidence>
<keyword evidence="5" id="KW-0564">Palmitate</keyword>
<evidence type="ECO:0000256" key="6">
    <source>
        <dbReference type="ARBA" id="ARBA00023288"/>
    </source>
</evidence>
<dbReference type="Gene3D" id="3.40.190.10">
    <property type="entry name" value="Periplasmic binding protein-like II"/>
    <property type="match status" value="2"/>
</dbReference>
<name>W7CA65_9LIST</name>
<dbReference type="GO" id="GO:0016020">
    <property type="term" value="C:membrane"/>
    <property type="evidence" value="ECO:0007669"/>
    <property type="project" value="UniProtKB-SubCell"/>
</dbReference>
<evidence type="ECO:0000256" key="4">
    <source>
        <dbReference type="ARBA" id="ARBA00023136"/>
    </source>
</evidence>
<dbReference type="PATRIC" id="fig|1265820.5.peg.318"/>
<dbReference type="SUPFAM" id="SSF53850">
    <property type="entry name" value="Periplasmic binding protein-like II"/>
    <property type="match status" value="1"/>
</dbReference>
<keyword evidence="4" id="KW-0472">Membrane</keyword>
<dbReference type="Proteomes" id="UP000019254">
    <property type="component" value="Unassembled WGS sequence"/>
</dbReference>
<reference evidence="7 8" key="1">
    <citation type="journal article" date="2014" name="Int. J. Syst. Evol. Microbiol.">
        <title>Listeria floridensis sp. nov., Listeria aquatica sp. nov., Listeria cornellensis sp. nov., Listeria riparia sp. nov. and Listeria grandensis sp. nov., from agricultural and natural environments.</title>
        <authorList>
            <person name="den Bakker H.C."/>
            <person name="Warchocki S."/>
            <person name="Wright E.M."/>
            <person name="Allred A.F."/>
            <person name="Ahlstrom C."/>
            <person name="Manuel C.S."/>
            <person name="Stasiewicz M.J."/>
            <person name="Burrell A."/>
            <person name="Roof S."/>
            <person name="Strawn L."/>
            <person name="Fortes E.D."/>
            <person name="Nightingale K.K."/>
            <person name="Kephart D."/>
            <person name="Wiedmann M."/>
        </authorList>
    </citation>
    <scope>NUCLEOTIDE SEQUENCE [LARGE SCALE GENOMIC DNA]</scope>
    <source>
        <strain evidence="8">FSL F6-969</strain>
    </source>
</reference>
<comment type="similarity">
    <text evidence="2">Belongs to the NlpA lipoprotein family.</text>
</comment>
<sequence length="204" mass="22982">MPNVALDEGDLDANYFQTIPYMELEMKEKDYKFVNMGGIHIEPMGLYSKKIDSLDDLPKNAQVIMSNSKSDWPRVLGILADNGVIKLKDGVKRQDVTFDDIVENPKNVKFKYDVDAGYLMTAYNNEEGDIVAINSNFVVDQGMNPKNDAIAIEKTDSPYVNIVAAQEKNKDNKDIKELVKVLQSKEIQDFITKEWKGAVVPVSN</sequence>
<evidence type="ECO:0000256" key="3">
    <source>
        <dbReference type="ARBA" id="ARBA00022729"/>
    </source>
</evidence>
<dbReference type="Pfam" id="PF03180">
    <property type="entry name" value="Lipoprotein_9"/>
    <property type="match status" value="1"/>
</dbReference>
<evidence type="ECO:0000256" key="1">
    <source>
        <dbReference type="ARBA" id="ARBA00004635"/>
    </source>
</evidence>
<evidence type="ECO:0000313" key="8">
    <source>
        <dbReference type="Proteomes" id="UP000019254"/>
    </source>
</evidence>
<dbReference type="STRING" id="1265820.PCORN_01635"/>
<organism evidence="7 8">
    <name type="scientific">Listeria cornellensis FSL F6-0969</name>
    <dbReference type="NCBI Taxonomy" id="1265820"/>
    <lineage>
        <taxon>Bacteria</taxon>
        <taxon>Bacillati</taxon>
        <taxon>Bacillota</taxon>
        <taxon>Bacilli</taxon>
        <taxon>Bacillales</taxon>
        <taxon>Listeriaceae</taxon>
        <taxon>Listeria</taxon>
    </lineage>
</organism>